<comment type="caution">
    <text evidence="1">The sequence shown here is derived from an EMBL/GenBank/DDBJ whole genome shotgun (WGS) entry which is preliminary data.</text>
</comment>
<reference evidence="1 2" key="1">
    <citation type="journal article" date="2016" name="Eur. J. Clin. Microbiol. Infect. Dis.">
        <title>Whole genome sequencing as a tool for phylogenetic analysis of clinical strains of Mitis group streptococci.</title>
        <authorList>
            <person name="Rasmussen L.H."/>
            <person name="Dargis R."/>
            <person name="Hojholt K."/>
            <person name="Christensen J.J."/>
            <person name="Skovgaard O."/>
            <person name="Justesen U.S."/>
            <person name="Rosenvinge F.S."/>
            <person name="Moser C."/>
            <person name="Lukjancenko O."/>
            <person name="Rasmussen S."/>
            <person name="Nielsen X.C."/>
        </authorList>
    </citation>
    <scope>NUCLEOTIDE SEQUENCE [LARGE SCALE GENOMIC DNA]</scope>
    <source>
        <strain evidence="1 2">B_007274_11</strain>
    </source>
</reference>
<proteinExistence type="predicted"/>
<name>A0A1X1GLE9_STROR</name>
<dbReference type="AlphaFoldDB" id="A0A1X1GLE9"/>
<sequence>MLPYFIRFRTKQYEKDGFPNGSVWYADKFAGTMRWVNAGAEGEIKGNFKTIYGADIAYIDVKDNYPIHLRRMELDGLKKADRLLW</sequence>
<protein>
    <submittedName>
        <fullName evidence="1">Uncharacterized protein</fullName>
    </submittedName>
</protein>
<dbReference type="EMBL" id="NCUT01000028">
    <property type="protein sequence ID" value="ORO71840.1"/>
    <property type="molecule type" value="Genomic_DNA"/>
</dbReference>
<gene>
    <name evidence="1" type="ORF">B7712_04075</name>
</gene>
<evidence type="ECO:0000313" key="1">
    <source>
        <dbReference type="EMBL" id="ORO71840.1"/>
    </source>
</evidence>
<organism evidence="1 2">
    <name type="scientific">Streptococcus oralis subsp. oralis</name>
    <dbReference type="NCBI Taxonomy" id="1891914"/>
    <lineage>
        <taxon>Bacteria</taxon>
        <taxon>Bacillati</taxon>
        <taxon>Bacillota</taxon>
        <taxon>Bacilli</taxon>
        <taxon>Lactobacillales</taxon>
        <taxon>Streptococcaceae</taxon>
        <taxon>Streptococcus</taxon>
    </lineage>
</organism>
<dbReference type="Proteomes" id="UP000193160">
    <property type="component" value="Unassembled WGS sequence"/>
</dbReference>
<evidence type="ECO:0000313" key="2">
    <source>
        <dbReference type="Proteomes" id="UP000193160"/>
    </source>
</evidence>
<accession>A0A1X1GLE9</accession>
<keyword evidence="2" id="KW-1185">Reference proteome</keyword>